<reference evidence="2 3" key="1">
    <citation type="submission" date="2015-07" db="EMBL/GenBank/DDBJ databases">
        <title>Genome sequence of Leptolinea tardivitalis DSM 16556.</title>
        <authorList>
            <person name="Hemp J."/>
            <person name="Ward L.M."/>
            <person name="Pace L.A."/>
            <person name="Fischer W.W."/>
        </authorList>
    </citation>
    <scope>NUCLEOTIDE SEQUENCE [LARGE SCALE GENOMIC DNA]</scope>
    <source>
        <strain evidence="2 3">YMTK-2</strain>
    </source>
</reference>
<feature type="transmembrane region" description="Helical" evidence="1">
    <location>
        <begin position="392"/>
        <end position="410"/>
    </location>
</feature>
<dbReference type="STRING" id="229920.ADM99_08945"/>
<feature type="transmembrane region" description="Helical" evidence="1">
    <location>
        <begin position="365"/>
        <end position="385"/>
    </location>
</feature>
<evidence type="ECO:0008006" key="4">
    <source>
        <dbReference type="Google" id="ProtNLM"/>
    </source>
</evidence>
<organism evidence="2 3">
    <name type="scientific">Leptolinea tardivitalis</name>
    <dbReference type="NCBI Taxonomy" id="229920"/>
    <lineage>
        <taxon>Bacteria</taxon>
        <taxon>Bacillati</taxon>
        <taxon>Chloroflexota</taxon>
        <taxon>Anaerolineae</taxon>
        <taxon>Anaerolineales</taxon>
        <taxon>Anaerolineaceae</taxon>
        <taxon>Leptolinea</taxon>
    </lineage>
</organism>
<feature type="transmembrane region" description="Helical" evidence="1">
    <location>
        <begin position="162"/>
        <end position="184"/>
    </location>
</feature>
<feature type="transmembrane region" description="Helical" evidence="1">
    <location>
        <begin position="88"/>
        <end position="106"/>
    </location>
</feature>
<dbReference type="PATRIC" id="fig|229920.5.peg.1697"/>
<dbReference type="Proteomes" id="UP000050430">
    <property type="component" value="Unassembled WGS sequence"/>
</dbReference>
<dbReference type="EMBL" id="LGCK01000010">
    <property type="protein sequence ID" value="KPL71602.1"/>
    <property type="molecule type" value="Genomic_DNA"/>
</dbReference>
<sequence>MKLQIFIQKKGWMVPLVFLGVVLVTYGYQLTRMGLYWDDWEIIYLDHFNNPKAYWDYFLYARPLTSWLYLLLGPIVGMRPIAWQITNILLRWLGMVGFWWAFRMVWPKRSFEIGWICLLLAIYPAFTQHSVALTYSRHFACIALFSVSLGLNLLAIHNPKRWWVFTGLAVFASLLQLITLEYFFGWELIRPILIWIYLQKRNQDWKSNLKTLMVQWFPYVIVLLIFGGYRFIWYPLVSPNPEANAPVLFERLSSNPIGETIKFANLILQDLIHLNIDNWLAPIDPDAFELKAKANWLSWGSAALITVICAWLLIRTTENNDENQNEKDGFCQSAILIGLIAVLAGGVPVWITGRQSIGGPWADRFALGPMLGAVILLTGCIYWFARRRFQQTLLLGLIFGFALSAQMQTVNKYRLSWDNQRDFYWQLAWRAPAIKPGTAVIAPSMSFALVNDLHIGFALNTIYDQGGKSFEAPLWFFREGGLVGDLIPALKPGVPIDYKYLTAHFQGTTDQILAIDYSYGTTCLHVATEEDLYRKDLSSDARKLVKLGKPEFIETKPQRASIPPVTIFGPEPVHGWCYLYQKMEIARQENDWNETARLADEASAKGMTPKSYVEYTPSILAYLHTGQYEKALDASRAAQSMNSDQSMYICSLWKNNKAMVSDESVFTSSWKTMQCDVPAETEAQ</sequence>
<feature type="transmembrane region" description="Helical" evidence="1">
    <location>
        <begin position="57"/>
        <end position="76"/>
    </location>
</feature>
<keyword evidence="1" id="KW-1133">Transmembrane helix</keyword>
<gene>
    <name evidence="2" type="ORF">ADM99_08945</name>
</gene>
<feature type="transmembrane region" description="Helical" evidence="1">
    <location>
        <begin position="334"/>
        <end position="353"/>
    </location>
</feature>
<keyword evidence="1" id="KW-0812">Transmembrane</keyword>
<evidence type="ECO:0000313" key="2">
    <source>
        <dbReference type="EMBL" id="KPL71602.1"/>
    </source>
</evidence>
<feature type="transmembrane region" description="Helical" evidence="1">
    <location>
        <begin position="296"/>
        <end position="314"/>
    </location>
</feature>
<protein>
    <recommendedName>
        <fullName evidence="4">Glycosyltransferase RgtA/B/C/D-like domain-containing protein</fullName>
    </recommendedName>
</protein>
<feature type="transmembrane region" description="Helical" evidence="1">
    <location>
        <begin position="216"/>
        <end position="236"/>
    </location>
</feature>
<name>A0A0N8GL61_9CHLR</name>
<accession>A0A0N8GL61</accession>
<keyword evidence="3" id="KW-1185">Reference proteome</keyword>
<keyword evidence="1" id="KW-0472">Membrane</keyword>
<evidence type="ECO:0000313" key="3">
    <source>
        <dbReference type="Proteomes" id="UP000050430"/>
    </source>
</evidence>
<feature type="transmembrane region" description="Helical" evidence="1">
    <location>
        <begin position="112"/>
        <end position="132"/>
    </location>
</feature>
<feature type="transmembrane region" description="Helical" evidence="1">
    <location>
        <begin position="12"/>
        <end position="30"/>
    </location>
</feature>
<proteinExistence type="predicted"/>
<comment type="caution">
    <text evidence="2">The sequence shown here is derived from an EMBL/GenBank/DDBJ whole genome shotgun (WGS) entry which is preliminary data.</text>
</comment>
<dbReference type="AlphaFoldDB" id="A0A0N8GL61"/>
<evidence type="ECO:0000256" key="1">
    <source>
        <dbReference type="SAM" id="Phobius"/>
    </source>
</evidence>
<feature type="transmembrane region" description="Helical" evidence="1">
    <location>
        <begin position="139"/>
        <end position="156"/>
    </location>
</feature>